<dbReference type="OrthoDB" id="19653at2759"/>
<evidence type="ECO:0000259" key="2">
    <source>
        <dbReference type="Pfam" id="PF00326"/>
    </source>
</evidence>
<dbReference type="Pfam" id="PF00326">
    <property type="entry name" value="Peptidase_S9"/>
    <property type="match status" value="1"/>
</dbReference>
<dbReference type="Proteomes" id="UP000054166">
    <property type="component" value="Unassembled WGS sequence"/>
</dbReference>
<dbReference type="HOGENOM" id="CLU_012494_9_2_1"/>
<name>A0A0C3BX16_PILCF</name>
<dbReference type="InterPro" id="IPR049492">
    <property type="entry name" value="BD-FAE-like_dom"/>
</dbReference>
<dbReference type="InterPro" id="IPR001375">
    <property type="entry name" value="Peptidase_S9_cat"/>
</dbReference>
<gene>
    <name evidence="4" type="ORF">PILCRDRAFT_820818</name>
</gene>
<organism evidence="4 5">
    <name type="scientific">Piloderma croceum (strain F 1598)</name>
    <dbReference type="NCBI Taxonomy" id="765440"/>
    <lineage>
        <taxon>Eukaryota</taxon>
        <taxon>Fungi</taxon>
        <taxon>Dikarya</taxon>
        <taxon>Basidiomycota</taxon>
        <taxon>Agaricomycotina</taxon>
        <taxon>Agaricomycetes</taxon>
        <taxon>Agaricomycetidae</taxon>
        <taxon>Atheliales</taxon>
        <taxon>Atheliaceae</taxon>
        <taxon>Piloderma</taxon>
    </lineage>
</organism>
<dbReference type="GO" id="GO:0008236">
    <property type="term" value="F:serine-type peptidase activity"/>
    <property type="evidence" value="ECO:0007669"/>
    <property type="project" value="InterPro"/>
</dbReference>
<dbReference type="InParanoid" id="A0A0C3BX16"/>
<protein>
    <recommendedName>
        <fullName evidence="6">Peptidase S9 prolyl oligopeptidase catalytic domain-containing protein</fullName>
    </recommendedName>
</protein>
<dbReference type="Pfam" id="PF20434">
    <property type="entry name" value="BD-FAE"/>
    <property type="match status" value="1"/>
</dbReference>
<evidence type="ECO:0000313" key="5">
    <source>
        <dbReference type="Proteomes" id="UP000054166"/>
    </source>
</evidence>
<dbReference type="InterPro" id="IPR050300">
    <property type="entry name" value="GDXG_lipolytic_enzyme"/>
</dbReference>
<reference evidence="4 5" key="1">
    <citation type="submission" date="2014-04" db="EMBL/GenBank/DDBJ databases">
        <authorList>
            <consortium name="DOE Joint Genome Institute"/>
            <person name="Kuo A."/>
            <person name="Tarkka M."/>
            <person name="Buscot F."/>
            <person name="Kohler A."/>
            <person name="Nagy L.G."/>
            <person name="Floudas D."/>
            <person name="Copeland A."/>
            <person name="Barry K.W."/>
            <person name="Cichocki N."/>
            <person name="Veneault-Fourrey C."/>
            <person name="LaButti K."/>
            <person name="Lindquist E.A."/>
            <person name="Lipzen A."/>
            <person name="Lundell T."/>
            <person name="Morin E."/>
            <person name="Murat C."/>
            <person name="Sun H."/>
            <person name="Tunlid A."/>
            <person name="Henrissat B."/>
            <person name="Grigoriev I.V."/>
            <person name="Hibbett D.S."/>
            <person name="Martin F."/>
            <person name="Nordberg H.P."/>
            <person name="Cantor M.N."/>
            <person name="Hua S.X."/>
        </authorList>
    </citation>
    <scope>NUCLEOTIDE SEQUENCE [LARGE SCALE GENOMIC DNA]</scope>
    <source>
        <strain evidence="4 5">F 1598</strain>
    </source>
</reference>
<dbReference type="Gene3D" id="3.40.50.1820">
    <property type="entry name" value="alpha/beta hydrolase"/>
    <property type="match status" value="1"/>
</dbReference>
<dbReference type="SUPFAM" id="SSF53474">
    <property type="entry name" value="alpha/beta-Hydrolases"/>
    <property type="match status" value="1"/>
</dbReference>
<dbReference type="GO" id="GO:0006508">
    <property type="term" value="P:proteolysis"/>
    <property type="evidence" value="ECO:0007669"/>
    <property type="project" value="InterPro"/>
</dbReference>
<dbReference type="STRING" id="765440.A0A0C3BX16"/>
<dbReference type="EMBL" id="KN832996">
    <property type="protein sequence ID" value="KIM81942.1"/>
    <property type="molecule type" value="Genomic_DNA"/>
</dbReference>
<dbReference type="PANTHER" id="PTHR48081">
    <property type="entry name" value="AB HYDROLASE SUPERFAMILY PROTEIN C4A8.06C"/>
    <property type="match status" value="1"/>
</dbReference>
<feature type="domain" description="BD-FAE-like" evidence="3">
    <location>
        <begin position="22"/>
        <end position="135"/>
    </location>
</feature>
<evidence type="ECO:0000313" key="4">
    <source>
        <dbReference type="EMBL" id="KIM81942.1"/>
    </source>
</evidence>
<dbReference type="InterPro" id="IPR029058">
    <property type="entry name" value="AB_hydrolase_fold"/>
</dbReference>
<feature type="domain" description="Peptidase S9 prolyl oligopeptidase catalytic" evidence="2">
    <location>
        <begin position="264"/>
        <end position="310"/>
    </location>
</feature>
<accession>A0A0C3BX16</accession>
<keyword evidence="5" id="KW-1185">Reference proteome</keyword>
<keyword evidence="1" id="KW-0378">Hydrolase</keyword>
<proteinExistence type="predicted"/>
<reference evidence="5" key="2">
    <citation type="submission" date="2015-01" db="EMBL/GenBank/DDBJ databases">
        <title>Evolutionary Origins and Diversification of the Mycorrhizal Mutualists.</title>
        <authorList>
            <consortium name="DOE Joint Genome Institute"/>
            <consortium name="Mycorrhizal Genomics Consortium"/>
            <person name="Kohler A."/>
            <person name="Kuo A."/>
            <person name="Nagy L.G."/>
            <person name="Floudas D."/>
            <person name="Copeland A."/>
            <person name="Barry K.W."/>
            <person name="Cichocki N."/>
            <person name="Veneault-Fourrey C."/>
            <person name="LaButti K."/>
            <person name="Lindquist E.A."/>
            <person name="Lipzen A."/>
            <person name="Lundell T."/>
            <person name="Morin E."/>
            <person name="Murat C."/>
            <person name="Riley R."/>
            <person name="Ohm R."/>
            <person name="Sun H."/>
            <person name="Tunlid A."/>
            <person name="Henrissat B."/>
            <person name="Grigoriev I.V."/>
            <person name="Hibbett D.S."/>
            <person name="Martin F."/>
        </authorList>
    </citation>
    <scope>NUCLEOTIDE SEQUENCE [LARGE SCALE GENOMIC DNA]</scope>
    <source>
        <strain evidence="5">F 1598</strain>
    </source>
</reference>
<sequence>MIDIPDPHTVIYSTLDNSQLKLDYFLPSNATGSLPAIVCFHGGGMTVGDRRMGPGMPIWLFELAAANGMILISPDYHLLFPSSGFDNIADVKTLFRFLSTDINKHIPDVTLDASRIAVTGISGGCYPARLAALYAEPRPRAFLSLYGMGGNWFLDHWLALKSTSMPYFGYTVSQEAGAKFARFANSKPIVDLPVSWNSATNKIEDEMGRMGLLLWWWQNGTYVDYVSGEVGLSERLRALPVTEREAAVPANLTAPFPQLHIDSSFPPTMLIHGKDDTVVPPAESEYTHKQLLAAGVRSELHILPGAEHGLLVLPGFTRAPLAEGLYKKGFEFLAKELA</sequence>
<evidence type="ECO:0000256" key="1">
    <source>
        <dbReference type="ARBA" id="ARBA00022801"/>
    </source>
</evidence>
<evidence type="ECO:0008006" key="6">
    <source>
        <dbReference type="Google" id="ProtNLM"/>
    </source>
</evidence>
<evidence type="ECO:0000259" key="3">
    <source>
        <dbReference type="Pfam" id="PF20434"/>
    </source>
</evidence>
<dbReference type="AlphaFoldDB" id="A0A0C3BX16"/>